<reference evidence="3 4" key="1">
    <citation type="submission" date="2017-06" db="EMBL/GenBank/DDBJ databases">
        <title>Draft Genome Sequence of Natranaerobius trueperi halophilic, alkalithermophilic bacteria from soda lakes.</title>
        <authorList>
            <person name="Zhao B."/>
        </authorList>
    </citation>
    <scope>NUCLEOTIDE SEQUENCE [LARGE SCALE GENOMIC DNA]</scope>
    <source>
        <strain evidence="3 4">DSM 18760</strain>
    </source>
</reference>
<dbReference type="AlphaFoldDB" id="A0A226BWZ9"/>
<dbReference type="Gene3D" id="2.30.30.90">
    <property type="match status" value="1"/>
</dbReference>
<evidence type="ECO:0000259" key="2">
    <source>
        <dbReference type="SMART" id="SM00899"/>
    </source>
</evidence>
<dbReference type="Pfam" id="PF04023">
    <property type="entry name" value="FeoA"/>
    <property type="match status" value="1"/>
</dbReference>
<evidence type="ECO:0000313" key="4">
    <source>
        <dbReference type="Proteomes" id="UP000214588"/>
    </source>
</evidence>
<evidence type="ECO:0000313" key="3">
    <source>
        <dbReference type="EMBL" id="OWZ83526.1"/>
    </source>
</evidence>
<dbReference type="SUPFAM" id="SSF50037">
    <property type="entry name" value="C-terminal domain of transcriptional repressors"/>
    <property type="match status" value="1"/>
</dbReference>
<keyword evidence="1" id="KW-0408">Iron</keyword>
<dbReference type="GO" id="GO:0046914">
    <property type="term" value="F:transition metal ion binding"/>
    <property type="evidence" value="ECO:0007669"/>
    <property type="project" value="InterPro"/>
</dbReference>
<proteinExistence type="predicted"/>
<keyword evidence="4" id="KW-1185">Reference proteome</keyword>
<dbReference type="OrthoDB" id="9811076at2"/>
<sequence length="81" mass="9064">MAMLKQEILREVPLDHLKEGQHGVINQTPSNPLLASLGFREGKHVTIKAKEIFKGPLICSIDDRNVAISRDVAKKVLIETY</sequence>
<accession>A0A226BWZ9</accession>
<gene>
    <name evidence="3" type="ORF">CDO51_07925</name>
</gene>
<dbReference type="Proteomes" id="UP000214588">
    <property type="component" value="Unassembled WGS sequence"/>
</dbReference>
<dbReference type="InterPro" id="IPR007167">
    <property type="entry name" value="Fe-transptr_FeoA-like"/>
</dbReference>
<comment type="caution">
    <text evidence="3">The sequence shown here is derived from an EMBL/GenBank/DDBJ whole genome shotgun (WGS) entry which is preliminary data.</text>
</comment>
<dbReference type="SMART" id="SM00899">
    <property type="entry name" value="FeoA"/>
    <property type="match status" value="1"/>
</dbReference>
<dbReference type="InterPro" id="IPR038157">
    <property type="entry name" value="FeoA_core_dom"/>
</dbReference>
<name>A0A226BWZ9_9FIRM</name>
<organism evidence="3 4">
    <name type="scientific">Natranaerobius trueperi</name>
    <dbReference type="NCBI Taxonomy" id="759412"/>
    <lineage>
        <taxon>Bacteria</taxon>
        <taxon>Bacillati</taxon>
        <taxon>Bacillota</taxon>
        <taxon>Clostridia</taxon>
        <taxon>Natranaerobiales</taxon>
        <taxon>Natranaerobiaceae</taxon>
        <taxon>Natranaerobius</taxon>
    </lineage>
</organism>
<dbReference type="EMBL" id="NIQC01000016">
    <property type="protein sequence ID" value="OWZ83526.1"/>
    <property type="molecule type" value="Genomic_DNA"/>
</dbReference>
<feature type="domain" description="Ferrous iron transporter FeoA-like" evidence="2">
    <location>
        <begin position="12"/>
        <end position="80"/>
    </location>
</feature>
<protein>
    <submittedName>
        <fullName evidence="3">Iron transporter FeoA</fullName>
    </submittedName>
</protein>
<dbReference type="RefSeq" id="WP_089023749.1">
    <property type="nucleotide sequence ID" value="NZ_NIQC01000016.1"/>
</dbReference>
<evidence type="ECO:0000256" key="1">
    <source>
        <dbReference type="ARBA" id="ARBA00023004"/>
    </source>
</evidence>
<dbReference type="InterPro" id="IPR008988">
    <property type="entry name" value="Transcriptional_repressor_C"/>
</dbReference>